<dbReference type="EMBL" id="CP066831">
    <property type="protein sequence ID" value="QQM42805.1"/>
    <property type="molecule type" value="Genomic_DNA"/>
</dbReference>
<dbReference type="KEGG" id="slf:JEQ17_27545"/>
<name>A0A7T7I867_9ACTN</name>
<proteinExistence type="predicted"/>
<dbReference type="Proteomes" id="UP000595636">
    <property type="component" value="Chromosome"/>
</dbReference>
<reference evidence="1 2" key="1">
    <citation type="submission" date="2020-12" db="EMBL/GenBank/DDBJ databases">
        <title>A novel species.</title>
        <authorList>
            <person name="Li K."/>
        </authorList>
    </citation>
    <scope>NUCLEOTIDE SEQUENCE [LARGE SCALE GENOMIC DNA]</scope>
    <source>
        <strain evidence="1 2">ZYC-3</strain>
    </source>
</reference>
<accession>A0A7T7I867</accession>
<dbReference type="RefSeq" id="WP_200397703.1">
    <property type="nucleotide sequence ID" value="NZ_CP066831.1"/>
</dbReference>
<keyword evidence="2" id="KW-1185">Reference proteome</keyword>
<sequence>MRDLTELDGVRDLLAAVLEALDIPYPATVGDRETHDRILNDRVVQAKIALRSALEEHPLGIEWTTQYLREQLAELPPTGYQHYAAKGAGAGR</sequence>
<gene>
    <name evidence="1" type="ORF">JEQ17_27545</name>
</gene>
<evidence type="ECO:0000313" key="1">
    <source>
        <dbReference type="EMBL" id="QQM42805.1"/>
    </source>
</evidence>
<evidence type="ECO:0000313" key="2">
    <source>
        <dbReference type="Proteomes" id="UP000595636"/>
    </source>
</evidence>
<protein>
    <submittedName>
        <fullName evidence="1">Uncharacterized protein</fullName>
    </submittedName>
</protein>
<dbReference type="AlphaFoldDB" id="A0A7T7I867"/>
<organism evidence="1 2">
    <name type="scientific">Streptomyces liliifuscus</name>
    <dbReference type="NCBI Taxonomy" id="2797636"/>
    <lineage>
        <taxon>Bacteria</taxon>
        <taxon>Bacillati</taxon>
        <taxon>Actinomycetota</taxon>
        <taxon>Actinomycetes</taxon>
        <taxon>Kitasatosporales</taxon>
        <taxon>Streptomycetaceae</taxon>
        <taxon>Streptomyces</taxon>
    </lineage>
</organism>